<accession>A0ABU0HHV2</accession>
<dbReference type="Proteomes" id="UP001236369">
    <property type="component" value="Unassembled WGS sequence"/>
</dbReference>
<gene>
    <name evidence="2" type="ORF">QO016_000563</name>
</gene>
<protein>
    <submittedName>
        <fullName evidence="2">Uncharacterized protein</fullName>
    </submittedName>
</protein>
<organism evidence="2 3">
    <name type="scientific">Methylobacterium persicinum</name>
    <dbReference type="NCBI Taxonomy" id="374426"/>
    <lineage>
        <taxon>Bacteria</taxon>
        <taxon>Pseudomonadati</taxon>
        <taxon>Pseudomonadota</taxon>
        <taxon>Alphaproteobacteria</taxon>
        <taxon>Hyphomicrobiales</taxon>
        <taxon>Methylobacteriaceae</taxon>
        <taxon>Methylobacterium</taxon>
    </lineage>
</organism>
<dbReference type="RefSeq" id="WP_238252220.1">
    <property type="nucleotide sequence ID" value="NZ_BPQX01000054.1"/>
</dbReference>
<evidence type="ECO:0000313" key="3">
    <source>
        <dbReference type="Proteomes" id="UP001236369"/>
    </source>
</evidence>
<evidence type="ECO:0000256" key="1">
    <source>
        <dbReference type="SAM" id="MobiDB-lite"/>
    </source>
</evidence>
<reference evidence="2 3" key="1">
    <citation type="submission" date="2023-07" db="EMBL/GenBank/DDBJ databases">
        <title>Genomic Encyclopedia of Type Strains, Phase IV (KMG-IV): sequencing the most valuable type-strain genomes for metagenomic binning, comparative biology and taxonomic classification.</title>
        <authorList>
            <person name="Goeker M."/>
        </authorList>
    </citation>
    <scope>NUCLEOTIDE SEQUENCE [LARGE SCALE GENOMIC DNA]</scope>
    <source>
        <strain evidence="2 3">DSM 19562</strain>
    </source>
</reference>
<name>A0ABU0HHV2_9HYPH</name>
<sequence length="89" mass="9098">MSPQADRVLTRLWLALAAPPVLAATLHLGAIVGAGRWPDLALAAAPVVRREAVAGALSPAAMEPAGSSPVMGCQPRSSHAKSCRPLPKN</sequence>
<dbReference type="EMBL" id="JAUSVV010000001">
    <property type="protein sequence ID" value="MDQ0441086.1"/>
    <property type="molecule type" value="Genomic_DNA"/>
</dbReference>
<proteinExistence type="predicted"/>
<evidence type="ECO:0000313" key="2">
    <source>
        <dbReference type="EMBL" id="MDQ0441086.1"/>
    </source>
</evidence>
<comment type="caution">
    <text evidence="2">The sequence shown here is derived from an EMBL/GenBank/DDBJ whole genome shotgun (WGS) entry which is preliminary data.</text>
</comment>
<feature type="region of interest" description="Disordered" evidence="1">
    <location>
        <begin position="61"/>
        <end position="89"/>
    </location>
</feature>
<keyword evidence="3" id="KW-1185">Reference proteome</keyword>